<keyword evidence="7" id="KW-1185">Reference proteome</keyword>
<organism evidence="6 7">
    <name type="scientific">Alicyclobacillus cycloheptanicus</name>
    <dbReference type="NCBI Taxonomy" id="1457"/>
    <lineage>
        <taxon>Bacteria</taxon>
        <taxon>Bacillati</taxon>
        <taxon>Bacillota</taxon>
        <taxon>Bacilli</taxon>
        <taxon>Bacillales</taxon>
        <taxon>Alicyclobacillaceae</taxon>
        <taxon>Alicyclobacillus</taxon>
    </lineage>
</organism>
<evidence type="ECO:0000313" key="6">
    <source>
        <dbReference type="EMBL" id="MDQ0190990.1"/>
    </source>
</evidence>
<dbReference type="Gene3D" id="1.20.120.910">
    <property type="entry name" value="DksA, coiled-coil domain"/>
    <property type="match status" value="1"/>
</dbReference>
<dbReference type="PANTHER" id="PTHR33823">
    <property type="entry name" value="RNA POLYMERASE-BINDING TRANSCRIPTION FACTOR DKSA-RELATED"/>
    <property type="match status" value="1"/>
</dbReference>
<evidence type="ECO:0000313" key="7">
    <source>
        <dbReference type="Proteomes" id="UP001232973"/>
    </source>
</evidence>
<dbReference type="InterPro" id="IPR037187">
    <property type="entry name" value="DnaK_N"/>
</dbReference>
<evidence type="ECO:0000256" key="2">
    <source>
        <dbReference type="ARBA" id="ARBA00022771"/>
    </source>
</evidence>
<dbReference type="EMBL" id="JAUSTP010000028">
    <property type="protein sequence ID" value="MDQ0190990.1"/>
    <property type="molecule type" value="Genomic_DNA"/>
</dbReference>
<reference evidence="6 7" key="1">
    <citation type="submission" date="2023-07" db="EMBL/GenBank/DDBJ databases">
        <title>Genomic Encyclopedia of Type Strains, Phase IV (KMG-IV): sequencing the most valuable type-strain genomes for metagenomic binning, comparative biology and taxonomic classification.</title>
        <authorList>
            <person name="Goeker M."/>
        </authorList>
    </citation>
    <scope>NUCLEOTIDE SEQUENCE [LARGE SCALE GENOMIC DNA]</scope>
    <source>
        <strain evidence="6 7">DSM 4006</strain>
    </source>
</reference>
<dbReference type="PROSITE" id="PS51128">
    <property type="entry name" value="ZF_DKSA_2"/>
    <property type="match status" value="1"/>
</dbReference>
<evidence type="ECO:0000256" key="1">
    <source>
        <dbReference type="ARBA" id="ARBA00022723"/>
    </source>
</evidence>
<evidence type="ECO:0000259" key="5">
    <source>
        <dbReference type="Pfam" id="PF01258"/>
    </source>
</evidence>
<accession>A0ABT9XL03</accession>
<proteinExistence type="predicted"/>
<gene>
    <name evidence="6" type="ORF">J2S03_002857</name>
</gene>
<evidence type="ECO:0000256" key="4">
    <source>
        <dbReference type="PROSITE-ProRule" id="PRU00510"/>
    </source>
</evidence>
<protein>
    <submittedName>
        <fullName evidence="6">YteA family regulatory protein</fullName>
    </submittedName>
</protein>
<dbReference type="SUPFAM" id="SSF109635">
    <property type="entry name" value="DnaK suppressor protein DksA, alpha-hairpin domain"/>
    <property type="match status" value="1"/>
</dbReference>
<keyword evidence="2" id="KW-0863">Zinc-finger</keyword>
<feature type="domain" description="Zinc finger DksA/TraR C4-type" evidence="5">
    <location>
        <begin position="84"/>
        <end position="118"/>
    </location>
</feature>
<keyword evidence="3" id="KW-0862">Zinc</keyword>
<keyword evidence="1" id="KW-0479">Metal-binding</keyword>
<sequence length="200" mass="22647">MTSEAQRARLLAMRKEVEESLQGTGQFGLDDPMSDELSELSMYDNHPADIASELFEREKDVALRDNAKLRLQAIDRAIEALDNGTYGTCAGCGQAIPQARMEANPLATRCVNCQRAVEAEHPDRDRPIEEAFLWPGYGRTDTDDEDSVLFDGEDAWQAVERFNERPEYGHAYEQIFLDDNEGLVDEIDIVSNEDYKRQLP</sequence>
<dbReference type="RefSeq" id="WP_274456221.1">
    <property type="nucleotide sequence ID" value="NZ_CP067097.1"/>
</dbReference>
<dbReference type="InterPro" id="IPR014240">
    <property type="entry name" value="YteA"/>
</dbReference>
<dbReference type="InterPro" id="IPR000962">
    <property type="entry name" value="Znf_DskA_TraR"/>
</dbReference>
<evidence type="ECO:0000256" key="3">
    <source>
        <dbReference type="ARBA" id="ARBA00022833"/>
    </source>
</evidence>
<dbReference type="Pfam" id="PF01258">
    <property type="entry name" value="zf-dskA_traR"/>
    <property type="match status" value="1"/>
</dbReference>
<dbReference type="SUPFAM" id="SSF57716">
    <property type="entry name" value="Glucocorticoid receptor-like (DNA-binding domain)"/>
    <property type="match status" value="1"/>
</dbReference>
<name>A0ABT9XL03_9BACL</name>
<dbReference type="PANTHER" id="PTHR33823:SF4">
    <property type="entry name" value="GENERAL STRESS PROTEIN 16O"/>
    <property type="match status" value="1"/>
</dbReference>
<comment type="caution">
    <text evidence="6">The sequence shown here is derived from an EMBL/GenBank/DDBJ whole genome shotgun (WGS) entry which is preliminary data.</text>
</comment>
<dbReference type="Proteomes" id="UP001232973">
    <property type="component" value="Unassembled WGS sequence"/>
</dbReference>
<dbReference type="NCBIfam" id="TIGR02890">
    <property type="entry name" value="bacill_yteA"/>
    <property type="match status" value="1"/>
</dbReference>
<feature type="zinc finger region" description="dksA C4-type" evidence="4">
    <location>
        <begin position="89"/>
        <end position="113"/>
    </location>
</feature>